<protein>
    <submittedName>
        <fullName evidence="4">Bifunctional protein hldE</fullName>
    </submittedName>
</protein>
<dbReference type="AlphaFoldDB" id="A0A173ZPP5"/>
<dbReference type="Gene3D" id="3.40.1190.20">
    <property type="match status" value="1"/>
</dbReference>
<dbReference type="OrthoDB" id="9802794at2"/>
<feature type="domain" description="Carbohydrate kinase PfkB" evidence="3">
    <location>
        <begin position="18"/>
        <end position="314"/>
    </location>
</feature>
<dbReference type="STRING" id="187979.ERS852385_01350"/>
<evidence type="ECO:0000313" key="5">
    <source>
        <dbReference type="Proteomes" id="UP000095546"/>
    </source>
</evidence>
<dbReference type="PANTHER" id="PTHR46969:SF1">
    <property type="entry name" value="BIFUNCTIONAL PROTEIN HLDE"/>
    <property type="match status" value="1"/>
</dbReference>
<evidence type="ECO:0000313" key="4">
    <source>
        <dbReference type="EMBL" id="CUN78224.1"/>
    </source>
</evidence>
<evidence type="ECO:0000256" key="2">
    <source>
        <dbReference type="ARBA" id="ARBA00022777"/>
    </source>
</evidence>
<gene>
    <name evidence="4" type="primary">hldE_1</name>
    <name evidence="4" type="ORF">ERS852385_01350</name>
</gene>
<keyword evidence="1" id="KW-0808">Transferase</keyword>
<sequence length="327" mass="36013">MENEQLYDFVAQRTARCKILVVGDVMLDKYYYGEVTRISPEAPVPITHVLETKETLGGAANVAHNLALLGCETSIAGFVGEDYHCQSLLDKFTARGIDYHGLITTDRPTTTKLRVIGGHQQMMRLDFEESAPITGPYADRFLHYINQKLNESLDCVIISDYGKGSCTEQNCQKIIQACHAHGVPVVVDPKGTNWAKYAHADYITPNLKEINAVLLEPIRNEDKAVEKAAHYVMRKFKLRNIIVTRSEEGLSLVREEEVVHIPTKAQEVFDVSGAGDTVIAVFAMALAGGLSPRDGAYMANLAASVVVAKLGTYAVSRDELMKVLKGE</sequence>
<dbReference type="GO" id="GO:0033785">
    <property type="term" value="F:heptose 7-phosphate kinase activity"/>
    <property type="evidence" value="ECO:0007669"/>
    <property type="project" value="TreeGrafter"/>
</dbReference>
<dbReference type="Proteomes" id="UP000095546">
    <property type="component" value="Unassembled WGS sequence"/>
</dbReference>
<reference evidence="4 5" key="1">
    <citation type="submission" date="2015-09" db="EMBL/GenBank/DDBJ databases">
        <authorList>
            <consortium name="Pathogen Informatics"/>
        </authorList>
    </citation>
    <scope>NUCLEOTIDE SEQUENCE [LARGE SCALE GENOMIC DNA]</scope>
    <source>
        <strain evidence="4 5">2789STDY5608828</strain>
    </source>
</reference>
<organism evidence="4 5">
    <name type="scientific">Mitsuokella jalaludinii</name>
    <dbReference type="NCBI Taxonomy" id="187979"/>
    <lineage>
        <taxon>Bacteria</taxon>
        <taxon>Bacillati</taxon>
        <taxon>Bacillota</taxon>
        <taxon>Negativicutes</taxon>
        <taxon>Selenomonadales</taxon>
        <taxon>Selenomonadaceae</taxon>
        <taxon>Mitsuokella</taxon>
    </lineage>
</organism>
<keyword evidence="5" id="KW-1185">Reference proteome</keyword>
<dbReference type="GO" id="GO:0033786">
    <property type="term" value="F:heptose-1-phosphate adenylyltransferase activity"/>
    <property type="evidence" value="ECO:0007669"/>
    <property type="project" value="TreeGrafter"/>
</dbReference>
<dbReference type="PANTHER" id="PTHR46969">
    <property type="entry name" value="BIFUNCTIONAL PROTEIN HLDE"/>
    <property type="match status" value="1"/>
</dbReference>
<dbReference type="EMBL" id="CYYU01000008">
    <property type="protein sequence ID" value="CUN78224.1"/>
    <property type="molecule type" value="Genomic_DNA"/>
</dbReference>
<dbReference type="NCBIfam" id="TIGR02198">
    <property type="entry name" value="rfaE_dom_I"/>
    <property type="match status" value="1"/>
</dbReference>
<dbReference type="RefSeq" id="WP_036377272.1">
    <property type="nucleotide sequence ID" value="NZ_CABIWZ010000008.1"/>
</dbReference>
<dbReference type="Pfam" id="PF00294">
    <property type="entry name" value="PfkB"/>
    <property type="match status" value="1"/>
</dbReference>
<dbReference type="InterPro" id="IPR029056">
    <property type="entry name" value="Ribokinase-like"/>
</dbReference>
<dbReference type="InterPro" id="IPR011913">
    <property type="entry name" value="RfaE_dom_I"/>
</dbReference>
<dbReference type="SUPFAM" id="SSF53613">
    <property type="entry name" value="Ribokinase-like"/>
    <property type="match status" value="1"/>
</dbReference>
<evidence type="ECO:0000256" key="1">
    <source>
        <dbReference type="ARBA" id="ARBA00022679"/>
    </source>
</evidence>
<dbReference type="FunFam" id="3.40.1190.20:FF:000002">
    <property type="entry name" value="Bifunctional protein HldE"/>
    <property type="match status" value="1"/>
</dbReference>
<dbReference type="eggNOG" id="COG2870">
    <property type="taxonomic scope" value="Bacteria"/>
</dbReference>
<keyword evidence="2" id="KW-0418">Kinase</keyword>
<name>A0A173ZPP5_9FIRM</name>
<dbReference type="PROSITE" id="PS00583">
    <property type="entry name" value="PFKB_KINASES_1"/>
    <property type="match status" value="1"/>
</dbReference>
<dbReference type="InterPro" id="IPR002173">
    <property type="entry name" value="Carboh/pur_kinase_PfkB_CS"/>
</dbReference>
<dbReference type="GO" id="GO:0005829">
    <property type="term" value="C:cytosol"/>
    <property type="evidence" value="ECO:0007669"/>
    <property type="project" value="TreeGrafter"/>
</dbReference>
<dbReference type="GO" id="GO:0016773">
    <property type="term" value="F:phosphotransferase activity, alcohol group as acceptor"/>
    <property type="evidence" value="ECO:0007669"/>
    <property type="project" value="InterPro"/>
</dbReference>
<accession>A0A173ZPP5</accession>
<dbReference type="CDD" id="cd01172">
    <property type="entry name" value="RfaE_like"/>
    <property type="match status" value="1"/>
</dbReference>
<evidence type="ECO:0000259" key="3">
    <source>
        <dbReference type="Pfam" id="PF00294"/>
    </source>
</evidence>
<dbReference type="InterPro" id="IPR011611">
    <property type="entry name" value="PfkB_dom"/>
</dbReference>
<proteinExistence type="predicted"/>